<feature type="repeat" description="PPR" evidence="2">
    <location>
        <begin position="174"/>
        <end position="208"/>
    </location>
</feature>
<accession>A0ABP0JA14</accession>
<dbReference type="EMBL" id="CAXAMN010004847">
    <property type="protein sequence ID" value="CAK9011219.1"/>
    <property type="molecule type" value="Genomic_DNA"/>
</dbReference>
<evidence type="ECO:0000313" key="4">
    <source>
        <dbReference type="Proteomes" id="UP001642484"/>
    </source>
</evidence>
<reference evidence="3 4" key="1">
    <citation type="submission" date="2024-02" db="EMBL/GenBank/DDBJ databases">
        <authorList>
            <person name="Chen Y."/>
            <person name="Shah S."/>
            <person name="Dougan E. K."/>
            <person name="Thang M."/>
            <person name="Chan C."/>
        </authorList>
    </citation>
    <scope>NUCLEOTIDE SEQUENCE [LARGE SCALE GENOMIC DNA]</scope>
</reference>
<dbReference type="InterPro" id="IPR051222">
    <property type="entry name" value="PPR/CCM1_RNA-binding"/>
</dbReference>
<gene>
    <name evidence="3" type="ORF">CCMP2556_LOCUS10369</name>
</gene>
<dbReference type="PANTHER" id="PTHR47942">
    <property type="entry name" value="TETRATRICOPEPTIDE REPEAT (TPR)-LIKE SUPERFAMILY PROTEIN-RELATED"/>
    <property type="match status" value="1"/>
</dbReference>
<dbReference type="Gene3D" id="1.25.40.10">
    <property type="entry name" value="Tetratricopeptide repeat domain"/>
    <property type="match status" value="3"/>
</dbReference>
<organism evidence="3 4">
    <name type="scientific">Durusdinium trenchii</name>
    <dbReference type="NCBI Taxonomy" id="1381693"/>
    <lineage>
        <taxon>Eukaryota</taxon>
        <taxon>Sar</taxon>
        <taxon>Alveolata</taxon>
        <taxon>Dinophyceae</taxon>
        <taxon>Suessiales</taxon>
        <taxon>Symbiodiniaceae</taxon>
        <taxon>Durusdinium</taxon>
    </lineage>
</organism>
<dbReference type="InterPro" id="IPR011990">
    <property type="entry name" value="TPR-like_helical_dom_sf"/>
</dbReference>
<sequence length="553" mass="62232">MQAVASTETAAHWISRVQQIARHGRWEEVLRYLANKPYEVALEVVYSIAIVACGRSSRWEWALRLLHKLQKTTETNVVVVGSTMGAFRKAGRWELASLLLGLQCRVQLNTVVYNEAIASFAGMWQQAGLLLDKVQNGWEADVISYTALLSEKMQWDRAFALLHSMSHALWIQADTILYNAAIAPSVKARRWEETLTLVKEIQKQALQPDEFSFNMASTACEKTRWQHAQQCVRCLRNANRVGSISFSVALKACSWTACCEMLQELCHVTVQADLMLYNIAMTQVSANWETALVLLQSIHRQLQADTVSFNSAINACGKRVTCWAHAQHLLQDLNTHLRAELVSYTSVIDVYKDLTRWPGAVVLWEELQTRNLKTDITCASAVSVLDWRLAVLSLYISERRSIKSDSIAYNDCMSTYSTKEETWQHAEELLARMGTLNVQINTITLNTALHKQSKWQWQKVQLCIAKLEESDLVTLSEASVLFDRAGEQLQAASSLGSLATTCQSELKQKGSEGKQEFAIEAIIEVNRSCTVSQIPHAPLHFCSSGLAMSHYRT</sequence>
<dbReference type="PROSITE" id="PS51375">
    <property type="entry name" value="PPR"/>
    <property type="match status" value="1"/>
</dbReference>
<evidence type="ECO:0008006" key="5">
    <source>
        <dbReference type="Google" id="ProtNLM"/>
    </source>
</evidence>
<evidence type="ECO:0000256" key="1">
    <source>
        <dbReference type="ARBA" id="ARBA00022737"/>
    </source>
</evidence>
<protein>
    <recommendedName>
        <fullName evidence="5">Pentatricopeptide repeat-containing protein</fullName>
    </recommendedName>
</protein>
<proteinExistence type="predicted"/>
<dbReference type="PANTHER" id="PTHR47942:SF63">
    <property type="entry name" value="PENTATRICOPEPTIDE REPEAT-CONTAINING PROTEIN"/>
    <property type="match status" value="1"/>
</dbReference>
<keyword evidence="4" id="KW-1185">Reference proteome</keyword>
<evidence type="ECO:0000256" key="2">
    <source>
        <dbReference type="PROSITE-ProRule" id="PRU00708"/>
    </source>
</evidence>
<keyword evidence="1" id="KW-0677">Repeat</keyword>
<name>A0ABP0JA14_9DINO</name>
<dbReference type="InterPro" id="IPR002885">
    <property type="entry name" value="PPR_rpt"/>
</dbReference>
<dbReference type="Proteomes" id="UP001642484">
    <property type="component" value="Unassembled WGS sequence"/>
</dbReference>
<evidence type="ECO:0000313" key="3">
    <source>
        <dbReference type="EMBL" id="CAK9011219.1"/>
    </source>
</evidence>
<comment type="caution">
    <text evidence="3">The sequence shown here is derived from an EMBL/GenBank/DDBJ whole genome shotgun (WGS) entry which is preliminary data.</text>
</comment>
<dbReference type="Pfam" id="PF01535">
    <property type="entry name" value="PPR"/>
    <property type="match status" value="2"/>
</dbReference>